<protein>
    <recommendedName>
        <fullName evidence="8">5-hydroxyisourate hydrolase</fullName>
        <shortName evidence="8">HIU hydrolase</shortName>
        <shortName evidence="8">HIUHase</shortName>
        <ecNumber evidence="8">3.5.2.17</ecNumber>
    </recommendedName>
</protein>
<keyword evidence="6 8" id="KW-0378">Hydrolase</keyword>
<evidence type="ECO:0000313" key="12">
    <source>
        <dbReference type="Proteomes" id="UP000433071"/>
    </source>
</evidence>
<dbReference type="PROSITE" id="PS00768">
    <property type="entry name" value="TRANSTHYRETIN_1"/>
    <property type="match status" value="1"/>
</dbReference>
<comment type="similarity">
    <text evidence="3 8">Belongs to the transthyretin family. 5-hydroxyisourate hydrolase subfamily.</text>
</comment>
<comment type="catalytic activity">
    <reaction evidence="1 8">
        <text>5-hydroxyisourate + H2O = 5-hydroxy-2-oxo-4-ureido-2,5-dihydro-1H-imidazole-5-carboxylate + H(+)</text>
        <dbReference type="Rhea" id="RHEA:23736"/>
        <dbReference type="ChEBI" id="CHEBI:15377"/>
        <dbReference type="ChEBI" id="CHEBI:15378"/>
        <dbReference type="ChEBI" id="CHEBI:18072"/>
        <dbReference type="ChEBI" id="CHEBI:58639"/>
        <dbReference type="EC" id="3.5.2.17"/>
    </reaction>
</comment>
<reference evidence="11 12" key="1">
    <citation type="submission" date="2019-11" db="EMBL/GenBank/DDBJ databases">
        <title>Agromyces kandeliae sp. nov., isolated from mangrove soil.</title>
        <authorList>
            <person name="Wang R."/>
        </authorList>
    </citation>
    <scope>NUCLEOTIDE SEQUENCE [LARGE SCALE GENOMIC DNA]</scope>
    <source>
        <strain evidence="11 12">JCM 11433</strain>
    </source>
</reference>
<dbReference type="RefSeq" id="WP_155052587.1">
    <property type="nucleotide sequence ID" value="NZ_BAAAIB010000002.1"/>
</dbReference>
<comment type="function">
    <text evidence="2">Catalyzes the hydrolysis of 5-hydroxyisourate (HIU) to 2-oxo-4-hydroxy-4-carboxy-5-ureidoimidazoline (OHCU).</text>
</comment>
<evidence type="ECO:0000256" key="9">
    <source>
        <dbReference type="SAM" id="MobiDB-lite"/>
    </source>
</evidence>
<organism evidence="11 12">
    <name type="scientific">Agromyces bracchium</name>
    <dbReference type="NCBI Taxonomy" id="88376"/>
    <lineage>
        <taxon>Bacteria</taxon>
        <taxon>Bacillati</taxon>
        <taxon>Actinomycetota</taxon>
        <taxon>Actinomycetes</taxon>
        <taxon>Micrococcales</taxon>
        <taxon>Microbacteriaceae</taxon>
        <taxon>Agromyces</taxon>
    </lineage>
</organism>
<dbReference type="PANTHER" id="PTHR10395:SF7">
    <property type="entry name" value="5-HYDROXYISOURATE HYDROLASE"/>
    <property type="match status" value="1"/>
</dbReference>
<dbReference type="Pfam" id="PF00576">
    <property type="entry name" value="Transthyretin"/>
    <property type="match status" value="1"/>
</dbReference>
<dbReference type="EMBL" id="WMLB01000033">
    <property type="protein sequence ID" value="MTH69547.1"/>
    <property type="molecule type" value="Genomic_DNA"/>
</dbReference>
<dbReference type="InterPro" id="IPR014306">
    <property type="entry name" value="Hydroxyisourate_hydrolase"/>
</dbReference>
<dbReference type="OrthoDB" id="9792386at2"/>
<evidence type="ECO:0000256" key="7">
    <source>
        <dbReference type="PIRSR" id="PIRSR600895-51"/>
    </source>
</evidence>
<evidence type="ECO:0000313" key="11">
    <source>
        <dbReference type="EMBL" id="MTH69547.1"/>
    </source>
</evidence>
<accession>A0A6I3MC22</accession>
<proteinExistence type="inferred from homology"/>
<dbReference type="NCBIfam" id="TIGR02962">
    <property type="entry name" value="hdxy_isourate"/>
    <property type="match status" value="1"/>
</dbReference>
<dbReference type="CDD" id="cd05822">
    <property type="entry name" value="TLP_HIUase"/>
    <property type="match status" value="1"/>
</dbReference>
<gene>
    <name evidence="11" type="primary">uraH</name>
    <name evidence="11" type="ORF">GJ743_14335</name>
</gene>
<evidence type="ECO:0000259" key="10">
    <source>
        <dbReference type="SMART" id="SM00095"/>
    </source>
</evidence>
<evidence type="ECO:0000256" key="1">
    <source>
        <dbReference type="ARBA" id="ARBA00001043"/>
    </source>
</evidence>
<evidence type="ECO:0000256" key="8">
    <source>
        <dbReference type="RuleBase" id="RU361270"/>
    </source>
</evidence>
<keyword evidence="5 8" id="KW-0659">Purine metabolism</keyword>
<dbReference type="AlphaFoldDB" id="A0A6I3MC22"/>
<evidence type="ECO:0000256" key="5">
    <source>
        <dbReference type="ARBA" id="ARBA00022631"/>
    </source>
</evidence>
<dbReference type="InterPro" id="IPR023418">
    <property type="entry name" value="Thyroxine_BS"/>
</dbReference>
<dbReference type="SUPFAM" id="SSF49472">
    <property type="entry name" value="Transthyretin (synonym: prealbumin)"/>
    <property type="match status" value="1"/>
</dbReference>
<dbReference type="Gene3D" id="2.60.40.180">
    <property type="entry name" value="Transthyretin/hydroxyisourate hydrolase domain"/>
    <property type="match status" value="1"/>
</dbReference>
<evidence type="ECO:0000256" key="6">
    <source>
        <dbReference type="ARBA" id="ARBA00022801"/>
    </source>
</evidence>
<evidence type="ECO:0000256" key="3">
    <source>
        <dbReference type="ARBA" id="ARBA00009850"/>
    </source>
</evidence>
<name>A0A6I3MC22_9MICO</name>
<dbReference type="InterPro" id="IPR000895">
    <property type="entry name" value="Transthyretin/HIU_hydrolase"/>
</dbReference>
<feature type="binding site" evidence="7">
    <location>
        <position position="58"/>
    </location>
    <ligand>
        <name>substrate</name>
    </ligand>
</feature>
<evidence type="ECO:0000256" key="4">
    <source>
        <dbReference type="ARBA" id="ARBA00011881"/>
    </source>
</evidence>
<dbReference type="SMART" id="SM00095">
    <property type="entry name" value="TR_THY"/>
    <property type="match status" value="1"/>
</dbReference>
<dbReference type="InterPro" id="IPR036817">
    <property type="entry name" value="Transthyretin/HIU_hydrolase_sf"/>
</dbReference>
<dbReference type="Proteomes" id="UP000433071">
    <property type="component" value="Unassembled WGS sequence"/>
</dbReference>
<dbReference type="GO" id="GO:0033971">
    <property type="term" value="F:hydroxyisourate hydrolase activity"/>
    <property type="evidence" value="ECO:0007669"/>
    <property type="project" value="UniProtKB-EC"/>
</dbReference>
<feature type="binding site" evidence="7">
    <location>
        <position position="16"/>
    </location>
    <ligand>
        <name>substrate</name>
    </ligand>
</feature>
<feature type="region of interest" description="Disordered" evidence="9">
    <location>
        <begin position="1"/>
        <end position="20"/>
    </location>
</feature>
<dbReference type="InterPro" id="IPR023416">
    <property type="entry name" value="Transthyretin/HIU_hydrolase_d"/>
</dbReference>
<evidence type="ECO:0000256" key="2">
    <source>
        <dbReference type="ARBA" id="ARBA00002704"/>
    </source>
</evidence>
<dbReference type="GO" id="GO:0006144">
    <property type="term" value="P:purine nucleobase metabolic process"/>
    <property type="evidence" value="ECO:0007669"/>
    <property type="project" value="UniProtKB-KW"/>
</dbReference>
<dbReference type="EC" id="3.5.2.17" evidence="8"/>
<keyword evidence="12" id="KW-1185">Reference proteome</keyword>
<sequence>MSSHDAPPSRSRITTHVLDATTGRPAEGVAVALAARDGGDDGDGWRELDTAVTDADGRVSRIGPDDLPAGDYRLRFDTAAWFAARGTPTFYPEVVLTFHVADDGRHVHAPLLLSPFAYSTYRGS</sequence>
<dbReference type="PRINTS" id="PR00189">
    <property type="entry name" value="TRNSTHYRETIN"/>
</dbReference>
<dbReference type="PANTHER" id="PTHR10395">
    <property type="entry name" value="URICASE AND TRANSTHYRETIN-RELATED"/>
    <property type="match status" value="1"/>
</dbReference>
<comment type="subunit">
    <text evidence="4 8">Homotetramer.</text>
</comment>
<feature type="binding site" evidence="7">
    <location>
        <position position="121"/>
    </location>
    <ligand>
        <name>substrate</name>
    </ligand>
</feature>
<comment type="caution">
    <text evidence="11">The sequence shown here is derived from an EMBL/GenBank/DDBJ whole genome shotgun (WGS) entry which is preliminary data.</text>
</comment>
<feature type="domain" description="Transthyretin/hydroxyisourate hydrolase" evidence="10">
    <location>
        <begin position="8"/>
        <end position="123"/>
    </location>
</feature>